<dbReference type="EMBL" id="BMAO01001368">
    <property type="protein sequence ID" value="GFQ72861.1"/>
    <property type="molecule type" value="Genomic_DNA"/>
</dbReference>
<reference evidence="2" key="1">
    <citation type="submission" date="2020-07" db="EMBL/GenBank/DDBJ databases">
        <title>Multicomponent nature underlies the extraordinary mechanical properties of spider dragline silk.</title>
        <authorList>
            <person name="Kono N."/>
            <person name="Nakamura H."/>
            <person name="Mori M."/>
            <person name="Yoshida Y."/>
            <person name="Ohtoshi R."/>
            <person name="Malay A.D."/>
            <person name="Moran D.A.P."/>
            <person name="Tomita M."/>
            <person name="Numata K."/>
            <person name="Arakawa K."/>
        </authorList>
    </citation>
    <scope>NUCLEOTIDE SEQUENCE</scope>
</reference>
<organism evidence="2 3">
    <name type="scientific">Trichonephila clavata</name>
    <name type="common">Joro spider</name>
    <name type="synonym">Nephila clavata</name>
    <dbReference type="NCBI Taxonomy" id="2740835"/>
    <lineage>
        <taxon>Eukaryota</taxon>
        <taxon>Metazoa</taxon>
        <taxon>Ecdysozoa</taxon>
        <taxon>Arthropoda</taxon>
        <taxon>Chelicerata</taxon>
        <taxon>Arachnida</taxon>
        <taxon>Araneae</taxon>
        <taxon>Araneomorphae</taxon>
        <taxon>Entelegynae</taxon>
        <taxon>Araneoidea</taxon>
        <taxon>Nephilidae</taxon>
        <taxon>Trichonephila</taxon>
    </lineage>
</organism>
<protein>
    <submittedName>
        <fullName evidence="2">Uncharacterized protein</fullName>
    </submittedName>
</protein>
<evidence type="ECO:0000256" key="1">
    <source>
        <dbReference type="SAM" id="SignalP"/>
    </source>
</evidence>
<evidence type="ECO:0000313" key="3">
    <source>
        <dbReference type="Proteomes" id="UP000887116"/>
    </source>
</evidence>
<feature type="chain" id="PRO_5036455936" evidence="1">
    <location>
        <begin position="23"/>
        <end position="96"/>
    </location>
</feature>
<dbReference type="AlphaFoldDB" id="A0A8X6KG91"/>
<comment type="caution">
    <text evidence="2">The sequence shown here is derived from an EMBL/GenBank/DDBJ whole genome shotgun (WGS) entry which is preliminary data.</text>
</comment>
<dbReference type="OrthoDB" id="6417705at2759"/>
<gene>
    <name evidence="2" type="ORF">TNCT_597251</name>
</gene>
<proteinExistence type="predicted"/>
<feature type="signal peptide" evidence="1">
    <location>
        <begin position="1"/>
        <end position="22"/>
    </location>
</feature>
<name>A0A8X6KG91_TRICU</name>
<evidence type="ECO:0000313" key="2">
    <source>
        <dbReference type="EMBL" id="GFQ72861.1"/>
    </source>
</evidence>
<keyword evidence="1" id="KW-0732">Signal</keyword>
<accession>A0A8X6KG91</accession>
<dbReference type="Proteomes" id="UP000887116">
    <property type="component" value="Unassembled WGS sequence"/>
</dbReference>
<sequence length="96" mass="10645">MYSQLFITRVWLVLILIQLSKTRTFVPERLGENVQQLCVSLQNRIRCPKTACSGNLRNCTGHAQCNCFPTRIEVCCSTTGGNGCCLNVPIPLTIGK</sequence>
<keyword evidence="3" id="KW-1185">Reference proteome</keyword>